<organism evidence="1 2">
    <name type="scientific">Labilibaculum antarcticum</name>
    <dbReference type="NCBI Taxonomy" id="1717717"/>
    <lineage>
        <taxon>Bacteria</taxon>
        <taxon>Pseudomonadati</taxon>
        <taxon>Bacteroidota</taxon>
        <taxon>Bacteroidia</taxon>
        <taxon>Marinilabiliales</taxon>
        <taxon>Marinifilaceae</taxon>
        <taxon>Labilibaculum</taxon>
    </lineage>
</organism>
<dbReference type="Pfam" id="PF04134">
    <property type="entry name" value="DCC1-like"/>
    <property type="match status" value="1"/>
</dbReference>
<dbReference type="EMBL" id="AP018042">
    <property type="protein sequence ID" value="BAX81010.1"/>
    <property type="molecule type" value="Genomic_DNA"/>
</dbReference>
<dbReference type="PANTHER" id="PTHR33639">
    <property type="entry name" value="THIOL-DISULFIDE OXIDOREDUCTASE DCC"/>
    <property type="match status" value="1"/>
</dbReference>
<evidence type="ECO:0000313" key="1">
    <source>
        <dbReference type="EMBL" id="BAX81010.1"/>
    </source>
</evidence>
<dbReference type="AlphaFoldDB" id="A0A1Y1CL29"/>
<dbReference type="PANTHER" id="PTHR33639:SF2">
    <property type="entry name" value="DUF393 DOMAIN-CONTAINING PROTEIN"/>
    <property type="match status" value="1"/>
</dbReference>
<dbReference type="OrthoDB" id="9785438at2"/>
<proteinExistence type="predicted"/>
<protein>
    <submittedName>
        <fullName evidence="1">Thiol-disulfide oxidoreductase</fullName>
    </submittedName>
</protein>
<dbReference type="Proteomes" id="UP000218267">
    <property type="component" value="Chromosome"/>
</dbReference>
<name>A0A1Y1CL29_9BACT</name>
<reference evidence="2" key="2">
    <citation type="journal article" date="2020" name="Antonie Van Leeuwenhoek">
        <title>Labilibaculum antarcticum sp. nov., a novel facultative anaerobic, psychrotorelant bacterium isolated from marine sediment of Antarctica.</title>
        <authorList>
            <person name="Watanabe M."/>
            <person name="Kojima H."/>
            <person name="Fukui M."/>
        </authorList>
    </citation>
    <scope>NUCLEOTIDE SEQUENCE [LARGE SCALE GENOMIC DNA]</scope>
    <source>
        <strain evidence="2">SPP2</strain>
    </source>
</reference>
<dbReference type="InterPro" id="IPR052927">
    <property type="entry name" value="DCC_oxidoreductase"/>
</dbReference>
<evidence type="ECO:0000313" key="2">
    <source>
        <dbReference type="Proteomes" id="UP000218267"/>
    </source>
</evidence>
<gene>
    <name evidence="1" type="ORF">ALGA_2697</name>
</gene>
<sequence>MQHIKSDQNNSNPIVLFDGVCNLCTTSVQFLLTYNRKENLHFASLQSDFAKKLLARLQVPAADFNTIIFIENEQVYTKSTAAFKLTKHLTYPWKAIYYFRYIPNSITDWIYNLISKNRYNWFGKKEKCMIPRSEWKHRFFE</sequence>
<accession>A0A1Y1CL29</accession>
<dbReference type="GO" id="GO:0015035">
    <property type="term" value="F:protein-disulfide reductase activity"/>
    <property type="evidence" value="ECO:0007669"/>
    <property type="project" value="InterPro"/>
</dbReference>
<dbReference type="RefSeq" id="WP_096429936.1">
    <property type="nucleotide sequence ID" value="NZ_AP018042.1"/>
</dbReference>
<dbReference type="InterPro" id="IPR007263">
    <property type="entry name" value="DCC1-like"/>
</dbReference>
<dbReference type="KEGG" id="mbas:ALGA_2697"/>
<keyword evidence="2" id="KW-1185">Reference proteome</keyword>
<reference evidence="1 2" key="1">
    <citation type="journal article" date="2018" name="Mar. Genomics">
        <title>Complete genome sequence of Marinifilaceae bacterium strain SPP2, isolated from the Antarctic marine sediment.</title>
        <authorList>
            <person name="Watanabe M."/>
            <person name="Kojima H."/>
            <person name="Fukui M."/>
        </authorList>
    </citation>
    <scope>NUCLEOTIDE SEQUENCE [LARGE SCALE GENOMIC DNA]</scope>
    <source>
        <strain evidence="1 2">SPP2</strain>
    </source>
</reference>